<feature type="transmembrane region" description="Helical" evidence="1">
    <location>
        <begin position="356"/>
        <end position="376"/>
    </location>
</feature>
<keyword evidence="1" id="KW-1133">Transmembrane helix</keyword>
<comment type="caution">
    <text evidence="2">The sequence shown here is derived from an EMBL/GenBank/DDBJ whole genome shotgun (WGS) entry which is preliminary data.</text>
</comment>
<reference evidence="2" key="2">
    <citation type="submission" date="2023-06" db="EMBL/GenBank/DDBJ databases">
        <authorList>
            <consortium name="Lawrence Berkeley National Laboratory"/>
            <person name="Haridas S."/>
            <person name="Hensen N."/>
            <person name="Bonometti L."/>
            <person name="Westerberg I."/>
            <person name="Brannstrom I.O."/>
            <person name="Guillou S."/>
            <person name="Cros-Aarteil S."/>
            <person name="Calhoun S."/>
            <person name="Kuo A."/>
            <person name="Mondo S."/>
            <person name="Pangilinan J."/>
            <person name="Riley R."/>
            <person name="Labutti K."/>
            <person name="Andreopoulos B."/>
            <person name="Lipzen A."/>
            <person name="Chen C."/>
            <person name="Yanf M."/>
            <person name="Daum C."/>
            <person name="Ng V."/>
            <person name="Clum A."/>
            <person name="Steindorff A."/>
            <person name="Ohm R."/>
            <person name="Martin F."/>
            <person name="Silar P."/>
            <person name="Natvig D."/>
            <person name="Lalanne C."/>
            <person name="Gautier V."/>
            <person name="Ament-Velasquez S.L."/>
            <person name="Kruys A."/>
            <person name="Hutchinson M.I."/>
            <person name="Powell A.J."/>
            <person name="Barry K."/>
            <person name="Miller A.N."/>
            <person name="Grigoriev I.V."/>
            <person name="Debuchy R."/>
            <person name="Gladieux P."/>
            <person name="Thoren M.H."/>
            <person name="Johannesson H."/>
        </authorList>
    </citation>
    <scope>NUCLEOTIDE SEQUENCE</scope>
    <source>
        <strain evidence="2">CBS 118394</strain>
    </source>
</reference>
<name>A0AAE0M8B9_9PEZI</name>
<proteinExistence type="predicted"/>
<dbReference type="PANTHER" id="PTHR35043">
    <property type="entry name" value="TRANSCRIPTION FACTOR DOMAIN-CONTAINING PROTEIN"/>
    <property type="match status" value="1"/>
</dbReference>
<dbReference type="AlphaFoldDB" id="A0AAE0M8B9"/>
<dbReference type="PANTHER" id="PTHR35043:SF9">
    <property type="match status" value="1"/>
</dbReference>
<evidence type="ECO:0000313" key="2">
    <source>
        <dbReference type="EMBL" id="KAK3322625.1"/>
    </source>
</evidence>
<reference evidence="2" key="1">
    <citation type="journal article" date="2023" name="Mol. Phylogenet. Evol.">
        <title>Genome-scale phylogeny and comparative genomics of the fungal order Sordariales.</title>
        <authorList>
            <person name="Hensen N."/>
            <person name="Bonometti L."/>
            <person name="Westerberg I."/>
            <person name="Brannstrom I.O."/>
            <person name="Guillou S."/>
            <person name="Cros-Aarteil S."/>
            <person name="Calhoun S."/>
            <person name="Haridas S."/>
            <person name="Kuo A."/>
            <person name="Mondo S."/>
            <person name="Pangilinan J."/>
            <person name="Riley R."/>
            <person name="LaButti K."/>
            <person name="Andreopoulos B."/>
            <person name="Lipzen A."/>
            <person name="Chen C."/>
            <person name="Yan M."/>
            <person name="Daum C."/>
            <person name="Ng V."/>
            <person name="Clum A."/>
            <person name="Steindorff A."/>
            <person name="Ohm R.A."/>
            <person name="Martin F."/>
            <person name="Silar P."/>
            <person name="Natvig D.O."/>
            <person name="Lalanne C."/>
            <person name="Gautier V."/>
            <person name="Ament-Velasquez S.L."/>
            <person name="Kruys A."/>
            <person name="Hutchinson M.I."/>
            <person name="Powell A.J."/>
            <person name="Barry K."/>
            <person name="Miller A.N."/>
            <person name="Grigoriev I.V."/>
            <person name="Debuchy R."/>
            <person name="Gladieux P."/>
            <person name="Hiltunen Thoren M."/>
            <person name="Johannesson H."/>
        </authorList>
    </citation>
    <scope>NUCLEOTIDE SEQUENCE</scope>
    <source>
        <strain evidence="2">CBS 118394</strain>
    </source>
</reference>
<keyword evidence="3" id="KW-1185">Reference proteome</keyword>
<keyword evidence="1" id="KW-0812">Transmembrane</keyword>
<feature type="transmembrane region" description="Helical" evidence="1">
    <location>
        <begin position="325"/>
        <end position="350"/>
    </location>
</feature>
<dbReference type="EMBL" id="JAUEDM010000003">
    <property type="protein sequence ID" value="KAK3322625.1"/>
    <property type="molecule type" value="Genomic_DNA"/>
</dbReference>
<accession>A0AAE0M8B9</accession>
<evidence type="ECO:0000256" key="1">
    <source>
        <dbReference type="SAM" id="Phobius"/>
    </source>
</evidence>
<keyword evidence="1" id="KW-0472">Membrane</keyword>
<feature type="transmembrane region" description="Helical" evidence="1">
    <location>
        <begin position="80"/>
        <end position="100"/>
    </location>
</feature>
<sequence>MGGFEVAIMDKNHDFLPEKMSGAARSCLTLTPDGLRLLAQEHPNLIEDLSVRQLQDKSKSNALVKTLVCVQGLLSAWGSAFLELITFGHALCTLVTYVIWWSKPHDIEEAVQLLIHAGPESQVVAAMCMASKLDCDNPEIELIRQVGERVRGRTDKSEMLVELTHQGTLYESWKVVKGGPIPNDRPIWSLQGEEQRTLHKLHAPLEVQHPAIPDGANNKQDFKLIFRDPMTHPDMRDDLPLKGEYIDAQADIPRGMAYINIPKRDLHRYNLAFNRGMAYINIPKRDLHRYNLAFNRPKIPRWGRSLLTDRARNIPRLREMREDRAICFGFGLAGLVYGGLHCLTWNAPFATKAETILWRISSVTISLTGLLVLLLYTWKLTPSAMNIADHGHDFVSWWADLPLSRWLLPKGFKDHHPHNDEPL</sequence>
<gene>
    <name evidence="2" type="ORF">B0H66DRAFT_620331</name>
</gene>
<organism evidence="2 3">
    <name type="scientific">Apodospora peruviana</name>
    <dbReference type="NCBI Taxonomy" id="516989"/>
    <lineage>
        <taxon>Eukaryota</taxon>
        <taxon>Fungi</taxon>
        <taxon>Dikarya</taxon>
        <taxon>Ascomycota</taxon>
        <taxon>Pezizomycotina</taxon>
        <taxon>Sordariomycetes</taxon>
        <taxon>Sordariomycetidae</taxon>
        <taxon>Sordariales</taxon>
        <taxon>Lasiosphaeriaceae</taxon>
        <taxon>Apodospora</taxon>
    </lineage>
</organism>
<evidence type="ECO:0000313" key="3">
    <source>
        <dbReference type="Proteomes" id="UP001283341"/>
    </source>
</evidence>
<protein>
    <submittedName>
        <fullName evidence="2">Uncharacterized protein</fullName>
    </submittedName>
</protein>
<dbReference type="Proteomes" id="UP001283341">
    <property type="component" value="Unassembled WGS sequence"/>
</dbReference>